<sequence>MELWASIKGIKIYGIEWQRNVDRTIKIHLVLSKACLIEWTQSPNTASVEIQLPKG</sequence>
<name>A0AAV0L7S3_9ROSI</name>
<comment type="caution">
    <text evidence="1">The sequence shown here is derived from an EMBL/GenBank/DDBJ whole genome shotgun (WGS) entry which is preliminary data.</text>
</comment>
<accession>A0AAV0L7S3</accession>
<dbReference type="EMBL" id="CAMGYJ010000006">
    <property type="protein sequence ID" value="CAI0429993.1"/>
    <property type="molecule type" value="Genomic_DNA"/>
</dbReference>
<keyword evidence="2" id="KW-1185">Reference proteome</keyword>
<protein>
    <submittedName>
        <fullName evidence="1">Uncharacterized protein</fullName>
    </submittedName>
</protein>
<dbReference type="Proteomes" id="UP001154282">
    <property type="component" value="Unassembled WGS sequence"/>
</dbReference>
<evidence type="ECO:0000313" key="2">
    <source>
        <dbReference type="Proteomes" id="UP001154282"/>
    </source>
</evidence>
<dbReference type="AlphaFoldDB" id="A0AAV0L7S3"/>
<proteinExistence type="predicted"/>
<reference evidence="1" key="1">
    <citation type="submission" date="2022-08" db="EMBL/GenBank/DDBJ databases">
        <authorList>
            <person name="Gutierrez-Valencia J."/>
        </authorList>
    </citation>
    <scope>NUCLEOTIDE SEQUENCE</scope>
</reference>
<evidence type="ECO:0000313" key="1">
    <source>
        <dbReference type="EMBL" id="CAI0429993.1"/>
    </source>
</evidence>
<organism evidence="1 2">
    <name type="scientific">Linum tenue</name>
    <dbReference type="NCBI Taxonomy" id="586396"/>
    <lineage>
        <taxon>Eukaryota</taxon>
        <taxon>Viridiplantae</taxon>
        <taxon>Streptophyta</taxon>
        <taxon>Embryophyta</taxon>
        <taxon>Tracheophyta</taxon>
        <taxon>Spermatophyta</taxon>
        <taxon>Magnoliopsida</taxon>
        <taxon>eudicotyledons</taxon>
        <taxon>Gunneridae</taxon>
        <taxon>Pentapetalae</taxon>
        <taxon>rosids</taxon>
        <taxon>fabids</taxon>
        <taxon>Malpighiales</taxon>
        <taxon>Linaceae</taxon>
        <taxon>Linum</taxon>
    </lineage>
</organism>
<gene>
    <name evidence="1" type="ORF">LITE_LOCUS22401</name>
</gene>